<dbReference type="Proteomes" id="UP000199183">
    <property type="component" value="Unassembled WGS sequence"/>
</dbReference>
<sequence>MTEKENVRPPRGSIRRAPAGGFVQDLADDAESARLSRRLLIDTIRHLEPFRESLTVIGAHAVFARVQSAIPEMEMQSTKDADLAVNPEFVASEPAIRDLMAAAGLEPAHPDRPGIYGYTSESGTRQVERTTIDLIVPEAYAGAGRRAARIAGQKNAATKAEGIELALYDRSPMGLLPLPGDPDQESTEIMVAGHAALLVAKAYKIRDRIKQYDDRPYRLRAKDSTDVGLLMLTSDPFDVAETMHRICAERTELGGMGKVAANVIVSEYLRDESGLVRLPMLRRLEQLAGQDASTKVNSWLQDFDDASSGWRSAQADTSRPGTD</sequence>
<accession>A0A1H4KCB7</accession>
<evidence type="ECO:0000313" key="1">
    <source>
        <dbReference type="EMBL" id="SEB55906.1"/>
    </source>
</evidence>
<dbReference type="STRING" id="640635.SAMN04489806_1102"/>
<dbReference type="EMBL" id="FNRY01000001">
    <property type="protein sequence ID" value="SEB55906.1"/>
    <property type="molecule type" value="Genomic_DNA"/>
</dbReference>
<keyword evidence="2" id="KW-1185">Reference proteome</keyword>
<dbReference type="OrthoDB" id="3515986at2"/>
<protein>
    <recommendedName>
        <fullName evidence="3">Nucleotidyl transferase AbiEii toxin, Type IV TA system</fullName>
    </recommendedName>
</protein>
<reference evidence="1 2" key="1">
    <citation type="submission" date="2016-10" db="EMBL/GenBank/DDBJ databases">
        <authorList>
            <person name="de Groot N.N."/>
        </authorList>
    </citation>
    <scope>NUCLEOTIDE SEQUENCE [LARGE SCALE GENOMIC DNA]</scope>
    <source>
        <strain evidence="1 2">DSM 21799</strain>
    </source>
</reference>
<organism evidence="1 2">
    <name type="scientific">Paramicrobacterium humi</name>
    <dbReference type="NCBI Taxonomy" id="640635"/>
    <lineage>
        <taxon>Bacteria</taxon>
        <taxon>Bacillati</taxon>
        <taxon>Actinomycetota</taxon>
        <taxon>Actinomycetes</taxon>
        <taxon>Micrococcales</taxon>
        <taxon>Microbacteriaceae</taxon>
        <taxon>Paramicrobacterium</taxon>
    </lineage>
</organism>
<evidence type="ECO:0000313" key="2">
    <source>
        <dbReference type="Proteomes" id="UP000199183"/>
    </source>
</evidence>
<gene>
    <name evidence="1" type="ORF">SAMN04489806_1102</name>
</gene>
<evidence type="ECO:0008006" key="3">
    <source>
        <dbReference type="Google" id="ProtNLM"/>
    </source>
</evidence>
<name>A0A1H4KCB7_9MICO</name>
<dbReference type="AlphaFoldDB" id="A0A1H4KCB7"/>
<proteinExistence type="predicted"/>
<dbReference type="RefSeq" id="WP_091181008.1">
    <property type="nucleotide sequence ID" value="NZ_FNRY01000001.1"/>
</dbReference>